<accession>A0A6B1FXP8</accession>
<name>A0A6B1FXP8_9CHLR</name>
<dbReference type="FunFam" id="3.40.50.720:FF:000240">
    <property type="entry name" value="SDR family oxidoreductase"/>
    <property type="match status" value="1"/>
</dbReference>
<dbReference type="NCBIfam" id="NF006132">
    <property type="entry name" value="PRK08277.1"/>
    <property type="match status" value="1"/>
</dbReference>
<sequence length="281" mass="29251">MSAWDQFSLDGKVAVITGATGVLGGAMARGLASAGARVAILGRREAKAREVAAEIAAAGHEAIPLPADVLDEDSLQAAKRKLLDEWGTVDVLINCAGGNRPDATVFGDLTFFNVPRVDLEGVVGLNFTGTVLPIQIFGEPMAKQEKGSIINISSMASQKVLTRVMGYSAAKAAVDNLTRWLAVDLAEKHGPGLRVNAIAPGFFIGEQNRALLIKEDAPTGPGDSPVLTERGQQIVDHTPLGRFGEPDELVGAAIWLASDASRFVTGIVVPVDGGFSASSGI</sequence>
<dbReference type="PROSITE" id="PS00061">
    <property type="entry name" value="ADH_SHORT"/>
    <property type="match status" value="1"/>
</dbReference>
<dbReference type="GO" id="GO:0016616">
    <property type="term" value="F:oxidoreductase activity, acting on the CH-OH group of donors, NAD or NADP as acceptor"/>
    <property type="evidence" value="ECO:0007669"/>
    <property type="project" value="UniProtKB-ARBA"/>
</dbReference>
<gene>
    <name evidence="4" type="ORF">F4148_06280</name>
</gene>
<evidence type="ECO:0000256" key="2">
    <source>
        <dbReference type="ARBA" id="ARBA00023002"/>
    </source>
</evidence>
<dbReference type="PANTHER" id="PTHR42760">
    <property type="entry name" value="SHORT-CHAIN DEHYDROGENASES/REDUCTASES FAMILY MEMBER"/>
    <property type="match status" value="1"/>
</dbReference>
<protein>
    <submittedName>
        <fullName evidence="4">SDR family oxidoreductase</fullName>
    </submittedName>
</protein>
<dbReference type="AlphaFoldDB" id="A0A6B1FXP8"/>
<comment type="similarity">
    <text evidence="1">Belongs to the short-chain dehydrogenases/reductases (SDR) family.</text>
</comment>
<keyword evidence="2" id="KW-0560">Oxidoreductase</keyword>
<dbReference type="InterPro" id="IPR002347">
    <property type="entry name" value="SDR_fam"/>
</dbReference>
<dbReference type="SMART" id="SM00822">
    <property type="entry name" value="PKS_KR"/>
    <property type="match status" value="1"/>
</dbReference>
<dbReference type="GO" id="GO:0005975">
    <property type="term" value="P:carbohydrate metabolic process"/>
    <property type="evidence" value="ECO:0007669"/>
    <property type="project" value="UniProtKB-ARBA"/>
</dbReference>
<comment type="caution">
    <text evidence="4">The sequence shown here is derived from an EMBL/GenBank/DDBJ whole genome shotgun (WGS) entry which is preliminary data.</text>
</comment>
<dbReference type="PRINTS" id="PR00080">
    <property type="entry name" value="SDRFAMILY"/>
</dbReference>
<evidence type="ECO:0000259" key="3">
    <source>
        <dbReference type="SMART" id="SM00822"/>
    </source>
</evidence>
<organism evidence="4">
    <name type="scientific">Caldilineaceae bacterium SB0675_bin_29</name>
    <dbReference type="NCBI Taxonomy" id="2605266"/>
    <lineage>
        <taxon>Bacteria</taxon>
        <taxon>Bacillati</taxon>
        <taxon>Chloroflexota</taxon>
        <taxon>Caldilineae</taxon>
        <taxon>Caldilineales</taxon>
        <taxon>Caldilineaceae</taxon>
    </lineage>
</organism>
<proteinExistence type="inferred from homology"/>
<dbReference type="InterPro" id="IPR020904">
    <property type="entry name" value="Sc_DH/Rdtase_CS"/>
</dbReference>
<dbReference type="Gene3D" id="3.40.50.720">
    <property type="entry name" value="NAD(P)-binding Rossmann-like Domain"/>
    <property type="match status" value="1"/>
</dbReference>
<feature type="domain" description="Ketoreductase" evidence="3">
    <location>
        <begin position="12"/>
        <end position="216"/>
    </location>
</feature>
<dbReference type="Pfam" id="PF13561">
    <property type="entry name" value="adh_short_C2"/>
    <property type="match status" value="1"/>
</dbReference>
<dbReference type="InterPro" id="IPR036291">
    <property type="entry name" value="NAD(P)-bd_dom_sf"/>
</dbReference>
<dbReference type="SUPFAM" id="SSF51735">
    <property type="entry name" value="NAD(P)-binding Rossmann-fold domains"/>
    <property type="match status" value="1"/>
</dbReference>
<dbReference type="PRINTS" id="PR00081">
    <property type="entry name" value="GDHRDH"/>
</dbReference>
<evidence type="ECO:0000256" key="1">
    <source>
        <dbReference type="ARBA" id="ARBA00006484"/>
    </source>
</evidence>
<dbReference type="EMBL" id="VYDA01000234">
    <property type="protein sequence ID" value="MYH61369.1"/>
    <property type="molecule type" value="Genomic_DNA"/>
</dbReference>
<reference evidence="4" key="1">
    <citation type="submission" date="2019-09" db="EMBL/GenBank/DDBJ databases">
        <title>Characterisation of the sponge microbiome using genome-centric metagenomics.</title>
        <authorList>
            <person name="Engelberts J.P."/>
            <person name="Robbins S.J."/>
            <person name="De Goeij J.M."/>
            <person name="Aranda M."/>
            <person name="Bell S.C."/>
            <person name="Webster N.S."/>
        </authorList>
    </citation>
    <scope>NUCLEOTIDE SEQUENCE</scope>
    <source>
        <strain evidence="4">SB0675_bin_29</strain>
    </source>
</reference>
<dbReference type="InterPro" id="IPR057326">
    <property type="entry name" value="KR_dom"/>
</dbReference>
<evidence type="ECO:0000313" key="4">
    <source>
        <dbReference type="EMBL" id="MYH61369.1"/>
    </source>
</evidence>
<dbReference type="PANTHER" id="PTHR42760:SF115">
    <property type="entry name" value="3-OXOACYL-[ACYL-CARRIER-PROTEIN] REDUCTASE FABG"/>
    <property type="match status" value="1"/>
</dbReference>